<name>A0ABW5B7X3_9BACT</name>
<gene>
    <name evidence="3" type="ORF">ACFSKV_10815</name>
</gene>
<proteinExistence type="predicted"/>
<dbReference type="InterPro" id="IPR036291">
    <property type="entry name" value="NAD(P)-bd_dom_sf"/>
</dbReference>
<evidence type="ECO:0000259" key="2">
    <source>
        <dbReference type="Pfam" id="PF03807"/>
    </source>
</evidence>
<keyword evidence="4" id="KW-1185">Reference proteome</keyword>
<keyword evidence="1" id="KW-0560">Oxidoreductase</keyword>
<dbReference type="Pfam" id="PF03807">
    <property type="entry name" value="F420_oxidored"/>
    <property type="match status" value="1"/>
</dbReference>
<organism evidence="3 4">
    <name type="scientific">Shivajiella indica</name>
    <dbReference type="NCBI Taxonomy" id="872115"/>
    <lineage>
        <taxon>Bacteria</taxon>
        <taxon>Pseudomonadati</taxon>
        <taxon>Bacteroidota</taxon>
        <taxon>Cytophagia</taxon>
        <taxon>Cytophagales</taxon>
        <taxon>Cyclobacteriaceae</taxon>
        <taxon>Shivajiella</taxon>
    </lineage>
</organism>
<dbReference type="Proteomes" id="UP001597414">
    <property type="component" value="Unassembled WGS sequence"/>
</dbReference>
<evidence type="ECO:0000256" key="1">
    <source>
        <dbReference type="ARBA" id="ARBA00023002"/>
    </source>
</evidence>
<dbReference type="Gene3D" id="3.40.50.720">
    <property type="entry name" value="NAD(P)-binding Rossmann-like Domain"/>
    <property type="match status" value="1"/>
</dbReference>
<comment type="caution">
    <text evidence="3">The sequence shown here is derived from an EMBL/GenBank/DDBJ whole genome shotgun (WGS) entry which is preliminary data.</text>
</comment>
<dbReference type="PANTHER" id="PTHR14239:SF0">
    <property type="entry name" value="F420-DEPENDENT NADP REDUCTASE"/>
    <property type="match status" value="1"/>
</dbReference>
<dbReference type="InterPro" id="IPR028939">
    <property type="entry name" value="P5C_Rdtase_cat_N"/>
</dbReference>
<reference evidence="4" key="1">
    <citation type="journal article" date="2019" name="Int. J. Syst. Evol. Microbiol.">
        <title>The Global Catalogue of Microorganisms (GCM) 10K type strain sequencing project: providing services to taxonomists for standard genome sequencing and annotation.</title>
        <authorList>
            <consortium name="The Broad Institute Genomics Platform"/>
            <consortium name="The Broad Institute Genome Sequencing Center for Infectious Disease"/>
            <person name="Wu L."/>
            <person name="Ma J."/>
        </authorList>
    </citation>
    <scope>NUCLEOTIDE SEQUENCE [LARGE SCALE GENOMIC DNA]</scope>
    <source>
        <strain evidence="4">KCTC 19812</strain>
    </source>
</reference>
<evidence type="ECO:0000313" key="4">
    <source>
        <dbReference type="Proteomes" id="UP001597414"/>
    </source>
</evidence>
<feature type="domain" description="Pyrroline-5-carboxylate reductase catalytic N-terminal" evidence="2">
    <location>
        <begin position="2"/>
        <end position="94"/>
    </location>
</feature>
<dbReference type="RefSeq" id="WP_380802433.1">
    <property type="nucleotide sequence ID" value="NZ_JBHUIV010000016.1"/>
</dbReference>
<accession>A0ABW5B7X3</accession>
<dbReference type="PANTHER" id="PTHR14239">
    <property type="entry name" value="DUDULIN-RELATED"/>
    <property type="match status" value="1"/>
</dbReference>
<dbReference type="EMBL" id="JBHUIV010000016">
    <property type="protein sequence ID" value="MFD2202062.1"/>
    <property type="molecule type" value="Genomic_DNA"/>
</dbReference>
<sequence>MVGILGGTRLALTLGKSLSARSVEIAYGVRKGFVPNDIEWKILNMSSNPLKTFKEVIDCSEVILICCENSYLEQVFDELSNSDLSDKIVIDCTNSDDPKVFACNTDFIKSILGTPKIFKAFNNLGLDYPNSDPMGLVKETYYCGPDIPEKLIVKQLIAKIGFKAIDAGQLENAPLLEAMFHLRKAISNTKNACNDYHFKLISV</sequence>
<evidence type="ECO:0000313" key="3">
    <source>
        <dbReference type="EMBL" id="MFD2202062.1"/>
    </source>
</evidence>
<dbReference type="InterPro" id="IPR051267">
    <property type="entry name" value="STEAP_metalloreductase"/>
</dbReference>
<dbReference type="SUPFAM" id="SSF51735">
    <property type="entry name" value="NAD(P)-binding Rossmann-fold domains"/>
    <property type="match status" value="1"/>
</dbReference>
<protein>
    <submittedName>
        <fullName evidence="3">NAD(P)-binding domain-containing protein</fullName>
    </submittedName>
</protein>